<evidence type="ECO:0000313" key="6">
    <source>
        <dbReference type="EMBL" id="CAK7273504.1"/>
    </source>
</evidence>
<evidence type="ECO:0000313" key="7">
    <source>
        <dbReference type="Proteomes" id="UP001642502"/>
    </source>
</evidence>
<evidence type="ECO:0000259" key="5">
    <source>
        <dbReference type="PROSITE" id="PS51396"/>
    </source>
</evidence>
<evidence type="ECO:0000256" key="4">
    <source>
        <dbReference type="PROSITE-ProRule" id="PRU00221"/>
    </source>
</evidence>
<keyword evidence="2 4" id="KW-0853">WD repeat</keyword>
<keyword evidence="7" id="KW-1185">Reference proteome</keyword>
<accession>A0ABP0DYX6</accession>
<dbReference type="PROSITE" id="PS00678">
    <property type="entry name" value="WD_REPEATS_1"/>
    <property type="match status" value="1"/>
</dbReference>
<dbReference type="InterPro" id="IPR036322">
    <property type="entry name" value="WD40_repeat_dom_sf"/>
</dbReference>
<keyword evidence="3" id="KW-0677">Repeat</keyword>
<dbReference type="PROSITE" id="PS51396">
    <property type="entry name" value="PUL"/>
    <property type="match status" value="1"/>
</dbReference>
<evidence type="ECO:0000256" key="2">
    <source>
        <dbReference type="ARBA" id="ARBA00022574"/>
    </source>
</evidence>
<dbReference type="InterPro" id="IPR011989">
    <property type="entry name" value="ARM-like"/>
</dbReference>
<organism evidence="6 7">
    <name type="scientific">Sporothrix epigloea</name>
    <dbReference type="NCBI Taxonomy" id="1892477"/>
    <lineage>
        <taxon>Eukaryota</taxon>
        <taxon>Fungi</taxon>
        <taxon>Dikarya</taxon>
        <taxon>Ascomycota</taxon>
        <taxon>Pezizomycotina</taxon>
        <taxon>Sordariomycetes</taxon>
        <taxon>Sordariomycetidae</taxon>
        <taxon>Ophiostomatales</taxon>
        <taxon>Ophiostomataceae</taxon>
        <taxon>Sporothrix</taxon>
    </lineage>
</organism>
<feature type="repeat" description="WD" evidence="4">
    <location>
        <begin position="249"/>
        <end position="279"/>
    </location>
</feature>
<dbReference type="Pfam" id="PF09070">
    <property type="entry name" value="PFU"/>
    <property type="match status" value="1"/>
</dbReference>
<dbReference type="InterPro" id="IPR015155">
    <property type="entry name" value="PFU"/>
</dbReference>
<dbReference type="InterPro" id="IPR013535">
    <property type="entry name" value="PUL_dom"/>
</dbReference>
<dbReference type="PROSITE" id="PS50294">
    <property type="entry name" value="WD_REPEATS_REGION"/>
    <property type="match status" value="1"/>
</dbReference>
<dbReference type="PANTHER" id="PTHR19849">
    <property type="entry name" value="PHOSPHOLIPASE A-2-ACTIVATING PROTEIN"/>
    <property type="match status" value="1"/>
</dbReference>
<dbReference type="InterPro" id="IPR019775">
    <property type="entry name" value="WD40_repeat_CS"/>
</dbReference>
<protein>
    <submittedName>
        <fullName evidence="6">WD repeat protein Lub1</fullName>
    </submittedName>
</protein>
<name>A0ABP0DYX6_9PEZI</name>
<comment type="caution">
    <text evidence="6">The sequence shown here is derived from an EMBL/GenBank/DDBJ whole genome shotgun (WGS) entry which is preliminary data.</text>
</comment>
<dbReference type="InterPro" id="IPR015943">
    <property type="entry name" value="WD40/YVTN_repeat-like_dom_sf"/>
</dbReference>
<proteinExistence type="predicted"/>
<dbReference type="Gene3D" id="1.25.10.10">
    <property type="entry name" value="Leucine-rich Repeat Variant"/>
    <property type="match status" value="1"/>
</dbReference>
<dbReference type="SUPFAM" id="SSF50978">
    <property type="entry name" value="WD40 repeat-like"/>
    <property type="match status" value="1"/>
</dbReference>
<dbReference type="EMBL" id="CAWUON010000113">
    <property type="protein sequence ID" value="CAK7273504.1"/>
    <property type="molecule type" value="Genomic_DNA"/>
</dbReference>
<sequence>MASADSFQLSASLSGHDKDVRAVCYPIPGSVFTASRDCTVQAWHETSVSPPSYTMSLLAQGPFSFNSLAFLPPSESRPQYPKGLLLAGSHGQSIEVRRPDSEFSEGNVAVLSGHSGNVSALDISPNGEFAVSGDWDGRVKLWNTSTWEKKLELVGPDANDNKRAIWAVLAYSDSIIMTGSADHVIRGYSLQNKTEKDGELQPGVFIRTPDVVRALCRARKHPSRAQIASAGNDFIIRLWQFNGTQVGILRGHESFIYALDSLPTGELVSSSEDRTARIWRGESCVQTITHPALSIWSVSVCQETGDIVTGASDNVARIFTRNPERVASAGSLKEFAESLQNSSIPQQQMGDINPNTLAGPEFIETKAGTKDGQTVMINSGGGNISVYQWSMSQQQWLLVGSVVDSSAQEAETPTVDMTRSTPVLESESVQEGGKAFSHPIGPHAVFITLTQANFTPALNRIDAFNSSLLKQQSDAGLAISPEQKAQLTSLVAALTKDAASIPAAIPAMVPAVPVVSCTLDPKFIPTVLGVATAWPYKDRLPGLDILRCMAPYASLAEYTDSQGNNVLDTLLPSILDYPRTDGSDLALDSKSVQNNAMLALRVITNLFATAAGQQLVASKAGKIVEFLSCVLDVAGQNARNLMVAWTSAASNLTTFALRQQETQGHNAISEFSARLTKLLAVPVLDATDAEVVYRAMIALGNLASIPDQGECTAQMRSAGVRTWIERAMGTIEDVRVKAVGEKILLLLAA</sequence>
<dbReference type="Pfam" id="PF08324">
    <property type="entry name" value="PUL"/>
    <property type="match status" value="1"/>
</dbReference>
<evidence type="ECO:0000256" key="1">
    <source>
        <dbReference type="ARBA" id="ARBA00022490"/>
    </source>
</evidence>
<dbReference type="PROSITE" id="PS50082">
    <property type="entry name" value="WD_REPEATS_2"/>
    <property type="match status" value="2"/>
</dbReference>
<keyword evidence="1" id="KW-0963">Cytoplasm</keyword>
<dbReference type="Pfam" id="PF00400">
    <property type="entry name" value="WD40"/>
    <property type="match status" value="3"/>
</dbReference>
<dbReference type="Proteomes" id="UP001642502">
    <property type="component" value="Unassembled WGS sequence"/>
</dbReference>
<dbReference type="SMART" id="SM00320">
    <property type="entry name" value="WD40"/>
    <property type="match status" value="6"/>
</dbReference>
<feature type="repeat" description="WD" evidence="4">
    <location>
        <begin position="111"/>
        <end position="152"/>
    </location>
</feature>
<dbReference type="PANTHER" id="PTHR19849:SF0">
    <property type="entry name" value="PHOSPHOLIPASE A-2-ACTIVATING PROTEIN"/>
    <property type="match status" value="1"/>
</dbReference>
<reference evidence="6 7" key="1">
    <citation type="submission" date="2024-01" db="EMBL/GenBank/DDBJ databases">
        <authorList>
            <person name="Allen C."/>
            <person name="Tagirdzhanova G."/>
        </authorList>
    </citation>
    <scope>NUCLEOTIDE SEQUENCE [LARGE SCALE GENOMIC DNA]</scope>
    <source>
        <strain evidence="6 7">CBS 119000</strain>
    </source>
</reference>
<feature type="domain" description="PUL" evidence="5">
    <location>
        <begin position="439"/>
        <end position="746"/>
    </location>
</feature>
<evidence type="ECO:0000256" key="3">
    <source>
        <dbReference type="ARBA" id="ARBA00022737"/>
    </source>
</evidence>
<dbReference type="InterPro" id="IPR001680">
    <property type="entry name" value="WD40_rpt"/>
</dbReference>
<gene>
    <name evidence="6" type="primary">lub1</name>
    <name evidence="6" type="ORF">SEPCBS119000_005692</name>
</gene>
<dbReference type="Gene3D" id="2.130.10.10">
    <property type="entry name" value="YVTN repeat-like/Quinoprotein amine dehydrogenase"/>
    <property type="match status" value="1"/>
</dbReference>